<evidence type="ECO:0000256" key="7">
    <source>
        <dbReference type="HAMAP-Rule" id="MF_01337"/>
    </source>
</evidence>
<dbReference type="NCBIfam" id="TIGR00060">
    <property type="entry name" value="L18_bact"/>
    <property type="match status" value="1"/>
</dbReference>
<evidence type="ECO:0000313" key="8">
    <source>
        <dbReference type="EMBL" id="PKM91270.1"/>
    </source>
</evidence>
<dbReference type="Proteomes" id="UP000233517">
    <property type="component" value="Unassembled WGS sequence"/>
</dbReference>
<dbReference type="GO" id="GO:0006412">
    <property type="term" value="P:translation"/>
    <property type="evidence" value="ECO:0007669"/>
    <property type="project" value="UniProtKB-UniRule"/>
</dbReference>
<dbReference type="PANTHER" id="PTHR12899:SF3">
    <property type="entry name" value="LARGE RIBOSOMAL SUBUNIT PROTEIN UL18M"/>
    <property type="match status" value="1"/>
</dbReference>
<keyword evidence="3 7" id="KW-0694">RNA-binding</keyword>
<evidence type="ECO:0000256" key="6">
    <source>
        <dbReference type="ARBA" id="ARBA00035197"/>
    </source>
</evidence>
<dbReference type="HAMAP" id="MF_01337_B">
    <property type="entry name" value="Ribosomal_uL18_B"/>
    <property type="match status" value="1"/>
</dbReference>
<dbReference type="Pfam" id="PF00861">
    <property type="entry name" value="Ribosomal_L18p"/>
    <property type="match status" value="1"/>
</dbReference>
<sequence length="119" mass="13551">MNKQKEKKNKLDRRHKKIRMKIVGISSRPRLNVFRSNKGMYLQLIDDSTGKTLVSVNSKEVKDTGKLKKVEKSFEMGKILGERALKANIKEAVFDRGGYKYHGRVKAVAEGAREAGLKF</sequence>
<evidence type="ECO:0000256" key="2">
    <source>
        <dbReference type="ARBA" id="ARBA00022730"/>
    </source>
</evidence>
<dbReference type="SUPFAM" id="SSF53137">
    <property type="entry name" value="Translational machinery components"/>
    <property type="match status" value="1"/>
</dbReference>
<evidence type="ECO:0000256" key="1">
    <source>
        <dbReference type="ARBA" id="ARBA00007116"/>
    </source>
</evidence>
<keyword evidence="4 7" id="KW-0689">Ribosomal protein</keyword>
<evidence type="ECO:0000256" key="3">
    <source>
        <dbReference type="ARBA" id="ARBA00022884"/>
    </source>
</evidence>
<name>A0A2N2E963_9BACT</name>
<dbReference type="InterPro" id="IPR004389">
    <property type="entry name" value="Ribosomal_uL18_bac-type"/>
</dbReference>
<comment type="function">
    <text evidence="7">This is one of the proteins that bind and probably mediate the attachment of the 5S RNA into the large ribosomal subunit, where it forms part of the central protuberance.</text>
</comment>
<dbReference type="InterPro" id="IPR057268">
    <property type="entry name" value="Ribosomal_L18"/>
</dbReference>
<evidence type="ECO:0000256" key="5">
    <source>
        <dbReference type="ARBA" id="ARBA00023274"/>
    </source>
</evidence>
<dbReference type="Gene3D" id="3.30.420.100">
    <property type="match status" value="1"/>
</dbReference>
<dbReference type="PANTHER" id="PTHR12899">
    <property type="entry name" value="39S RIBOSOMAL PROTEIN L18, MITOCHONDRIAL"/>
    <property type="match status" value="1"/>
</dbReference>
<protein>
    <recommendedName>
        <fullName evidence="6 7">Large ribosomal subunit protein uL18</fullName>
    </recommendedName>
</protein>
<keyword evidence="5 7" id="KW-0687">Ribonucleoprotein</keyword>
<proteinExistence type="inferred from homology"/>
<evidence type="ECO:0000256" key="4">
    <source>
        <dbReference type="ARBA" id="ARBA00022980"/>
    </source>
</evidence>
<dbReference type="FunFam" id="3.30.420.100:FF:000001">
    <property type="entry name" value="50S ribosomal protein L18"/>
    <property type="match status" value="1"/>
</dbReference>
<organism evidence="8 9">
    <name type="scientific">Candidatus Falkowbacteria bacterium HGW-Falkowbacteria-1</name>
    <dbReference type="NCBI Taxonomy" id="2013768"/>
    <lineage>
        <taxon>Bacteria</taxon>
        <taxon>Candidatus Falkowiibacteriota</taxon>
    </lineage>
</organism>
<accession>A0A2N2E963</accession>
<dbReference type="AlphaFoldDB" id="A0A2N2E963"/>
<comment type="subunit">
    <text evidence="7">Part of the 50S ribosomal subunit; part of the 5S rRNA/L5/L18/L25 subcomplex. Contacts the 5S and 23S rRNAs.</text>
</comment>
<comment type="caution">
    <text evidence="8">The sequence shown here is derived from an EMBL/GenBank/DDBJ whole genome shotgun (WGS) entry which is preliminary data.</text>
</comment>
<comment type="similarity">
    <text evidence="1 7">Belongs to the universal ribosomal protein uL18 family.</text>
</comment>
<dbReference type="EMBL" id="PHAI01000002">
    <property type="protein sequence ID" value="PKM91270.1"/>
    <property type="molecule type" value="Genomic_DNA"/>
</dbReference>
<dbReference type="InterPro" id="IPR005484">
    <property type="entry name" value="Ribosomal_uL18_bac/plant/anim"/>
</dbReference>
<reference evidence="8 9" key="1">
    <citation type="journal article" date="2017" name="ISME J.">
        <title>Potential for microbial H2 and metal transformations associated with novel bacteria and archaea in deep terrestrial subsurface sediments.</title>
        <authorList>
            <person name="Hernsdorf A.W."/>
            <person name="Amano Y."/>
            <person name="Miyakawa K."/>
            <person name="Ise K."/>
            <person name="Suzuki Y."/>
            <person name="Anantharaman K."/>
            <person name="Probst A."/>
            <person name="Burstein D."/>
            <person name="Thomas B.C."/>
            <person name="Banfield J.F."/>
        </authorList>
    </citation>
    <scope>NUCLEOTIDE SEQUENCE [LARGE SCALE GENOMIC DNA]</scope>
    <source>
        <strain evidence="8">HGW-Falkowbacteria-1</strain>
    </source>
</reference>
<gene>
    <name evidence="7" type="primary">rplR</name>
    <name evidence="8" type="ORF">CVU82_01575</name>
</gene>
<evidence type="ECO:0000313" key="9">
    <source>
        <dbReference type="Proteomes" id="UP000233517"/>
    </source>
</evidence>
<keyword evidence="2 7" id="KW-0699">rRNA-binding</keyword>
<dbReference type="GO" id="GO:0022625">
    <property type="term" value="C:cytosolic large ribosomal subunit"/>
    <property type="evidence" value="ECO:0007669"/>
    <property type="project" value="TreeGrafter"/>
</dbReference>
<dbReference type="GO" id="GO:0003735">
    <property type="term" value="F:structural constituent of ribosome"/>
    <property type="evidence" value="ECO:0007669"/>
    <property type="project" value="InterPro"/>
</dbReference>
<dbReference type="GO" id="GO:0008097">
    <property type="term" value="F:5S rRNA binding"/>
    <property type="evidence" value="ECO:0007669"/>
    <property type="project" value="TreeGrafter"/>
</dbReference>
<dbReference type="CDD" id="cd00432">
    <property type="entry name" value="Ribosomal_L18_L5e"/>
    <property type="match status" value="1"/>
</dbReference>